<evidence type="ECO:0000256" key="11">
    <source>
        <dbReference type="SAM" id="Phobius"/>
    </source>
</evidence>
<evidence type="ECO:0000256" key="10">
    <source>
        <dbReference type="SAM" id="MobiDB-lite"/>
    </source>
</evidence>
<dbReference type="InterPro" id="IPR050428">
    <property type="entry name" value="TCS_sensor_his_kinase"/>
</dbReference>
<dbReference type="Gene3D" id="1.10.287.130">
    <property type="match status" value="1"/>
</dbReference>
<keyword evidence="7 14" id="KW-0418">Kinase</keyword>
<keyword evidence="6 11" id="KW-0812">Transmembrane</keyword>
<sequence>MTEPPRTEAPLPAASLRTRVLLAMLAVLTVTLVVLVTTVGQIYTAQARRDVTTLVSQRIGLAQQLARTPIGPQGLADRVSGRELQVELVLRGGQRYQSGPEPERPGRARTATLQGGRAAYEGATLTVTADLAATNASSAAVQRALWIAAAVVLLLGGLLTWLATWFALRPLKRMAGSARRIAGGERGVRLRPTNPRTEIGATATAVDQMLDELEGAELRAREAEQIAQGSAERMQSFLADAAHELRTPLAGIQAASEALLTESSPTERQQLELLLAREAQRAGAMVSSLLDLARIDAGLDLTRGPVSLGALVGAEAERVELAGPAVTVHRVGLADLAIVGDADRVAGALRNLVDNAIRYAAAGAPVGGSSWAWRRTGTPPCSPSPTPAAAYPITSASGSSTGWSGCAVRRSAPDRGWG</sequence>
<dbReference type="PANTHER" id="PTHR45436:SF5">
    <property type="entry name" value="SENSOR HISTIDINE KINASE TRCS"/>
    <property type="match status" value="1"/>
</dbReference>
<evidence type="ECO:0000259" key="13">
    <source>
        <dbReference type="PROSITE" id="PS50885"/>
    </source>
</evidence>
<dbReference type="AlphaFoldDB" id="A0A255GA56"/>
<dbReference type="SUPFAM" id="SSF47384">
    <property type="entry name" value="Homodimeric domain of signal transducing histidine kinase"/>
    <property type="match status" value="1"/>
</dbReference>
<dbReference type="EMBL" id="NMVO01000014">
    <property type="protein sequence ID" value="OYO12735.1"/>
    <property type="molecule type" value="Genomic_DNA"/>
</dbReference>
<evidence type="ECO:0000313" key="15">
    <source>
        <dbReference type="Proteomes" id="UP000215896"/>
    </source>
</evidence>
<keyword evidence="8 11" id="KW-1133">Transmembrane helix</keyword>
<dbReference type="SUPFAM" id="SSF158472">
    <property type="entry name" value="HAMP domain-like"/>
    <property type="match status" value="1"/>
</dbReference>
<dbReference type="RefSeq" id="WP_094405841.1">
    <property type="nucleotide sequence ID" value="NZ_NMVO01000014.1"/>
</dbReference>
<dbReference type="PROSITE" id="PS50109">
    <property type="entry name" value="HIS_KIN"/>
    <property type="match status" value="1"/>
</dbReference>
<feature type="region of interest" description="Disordered" evidence="10">
    <location>
        <begin position="377"/>
        <end position="418"/>
    </location>
</feature>
<dbReference type="SMART" id="SM00388">
    <property type="entry name" value="HisKA"/>
    <property type="match status" value="1"/>
</dbReference>
<protein>
    <recommendedName>
        <fullName evidence="3">histidine kinase</fullName>
        <ecNumber evidence="3">2.7.13.3</ecNumber>
    </recommendedName>
</protein>
<keyword evidence="9" id="KW-0902">Two-component regulatory system</keyword>
<evidence type="ECO:0000313" key="14">
    <source>
        <dbReference type="EMBL" id="OYO12735.1"/>
    </source>
</evidence>
<dbReference type="Proteomes" id="UP000215896">
    <property type="component" value="Unassembled WGS sequence"/>
</dbReference>
<dbReference type="InterPro" id="IPR036097">
    <property type="entry name" value="HisK_dim/P_sf"/>
</dbReference>
<reference evidence="14 15" key="1">
    <citation type="submission" date="2017-07" db="EMBL/GenBank/DDBJ databases">
        <title>Draft whole genome sequences of clinical Proprionibacteriaceae strains.</title>
        <authorList>
            <person name="Bernier A.-M."/>
            <person name="Bernard K."/>
            <person name="Domingo M.-C."/>
        </authorList>
    </citation>
    <scope>NUCLEOTIDE SEQUENCE [LARGE SCALE GENOMIC DNA]</scope>
    <source>
        <strain evidence="14 15">NML 030167</strain>
    </source>
</reference>
<evidence type="ECO:0000256" key="5">
    <source>
        <dbReference type="ARBA" id="ARBA00022679"/>
    </source>
</evidence>
<comment type="caution">
    <text evidence="14">The sequence shown here is derived from an EMBL/GenBank/DDBJ whole genome shotgun (WGS) entry which is preliminary data.</text>
</comment>
<keyword evidence="5" id="KW-0808">Transferase</keyword>
<proteinExistence type="predicted"/>
<dbReference type="InterPro" id="IPR005467">
    <property type="entry name" value="His_kinase_dom"/>
</dbReference>
<dbReference type="EC" id="2.7.13.3" evidence="3"/>
<dbReference type="InterPro" id="IPR036890">
    <property type="entry name" value="HATPase_C_sf"/>
</dbReference>
<name>A0A255GA56_9ACTN</name>
<keyword evidence="15" id="KW-1185">Reference proteome</keyword>
<evidence type="ECO:0000256" key="3">
    <source>
        <dbReference type="ARBA" id="ARBA00012438"/>
    </source>
</evidence>
<feature type="domain" description="HAMP" evidence="13">
    <location>
        <begin position="165"/>
        <end position="218"/>
    </location>
</feature>
<dbReference type="GO" id="GO:0000155">
    <property type="term" value="F:phosphorelay sensor kinase activity"/>
    <property type="evidence" value="ECO:0007669"/>
    <property type="project" value="InterPro"/>
</dbReference>
<dbReference type="OrthoDB" id="9806130at2"/>
<feature type="transmembrane region" description="Helical" evidence="11">
    <location>
        <begin position="20"/>
        <end position="43"/>
    </location>
</feature>
<dbReference type="PROSITE" id="PS50885">
    <property type="entry name" value="HAMP"/>
    <property type="match status" value="1"/>
</dbReference>
<comment type="subcellular location">
    <subcellularLocation>
        <location evidence="2">Cell membrane</location>
    </subcellularLocation>
</comment>
<dbReference type="PANTHER" id="PTHR45436">
    <property type="entry name" value="SENSOR HISTIDINE KINASE YKOH"/>
    <property type="match status" value="1"/>
</dbReference>
<accession>A0A255GA56</accession>
<organism evidence="14 15">
    <name type="scientific">Enemella evansiae</name>
    <dbReference type="NCBI Taxonomy" id="2016499"/>
    <lineage>
        <taxon>Bacteria</taxon>
        <taxon>Bacillati</taxon>
        <taxon>Actinomycetota</taxon>
        <taxon>Actinomycetes</taxon>
        <taxon>Propionibacteriales</taxon>
        <taxon>Propionibacteriaceae</taxon>
        <taxon>Enemella</taxon>
    </lineage>
</organism>
<gene>
    <name evidence="14" type="ORF">CGZ94_12555</name>
</gene>
<dbReference type="Gene3D" id="6.10.340.10">
    <property type="match status" value="1"/>
</dbReference>
<evidence type="ECO:0000256" key="1">
    <source>
        <dbReference type="ARBA" id="ARBA00000085"/>
    </source>
</evidence>
<dbReference type="SUPFAM" id="SSF55874">
    <property type="entry name" value="ATPase domain of HSP90 chaperone/DNA topoisomerase II/histidine kinase"/>
    <property type="match status" value="1"/>
</dbReference>
<evidence type="ECO:0000256" key="7">
    <source>
        <dbReference type="ARBA" id="ARBA00022777"/>
    </source>
</evidence>
<keyword evidence="11" id="KW-0472">Membrane</keyword>
<dbReference type="CDD" id="cd00082">
    <property type="entry name" value="HisKA"/>
    <property type="match status" value="1"/>
</dbReference>
<dbReference type="Pfam" id="PF00672">
    <property type="entry name" value="HAMP"/>
    <property type="match status" value="1"/>
</dbReference>
<evidence type="ECO:0000256" key="6">
    <source>
        <dbReference type="ARBA" id="ARBA00022692"/>
    </source>
</evidence>
<comment type="catalytic activity">
    <reaction evidence="1">
        <text>ATP + protein L-histidine = ADP + protein N-phospho-L-histidine.</text>
        <dbReference type="EC" id="2.7.13.3"/>
    </reaction>
</comment>
<dbReference type="Pfam" id="PF00512">
    <property type="entry name" value="HisKA"/>
    <property type="match status" value="1"/>
</dbReference>
<feature type="compositionally biased region" description="Low complexity" evidence="10">
    <location>
        <begin position="387"/>
        <end position="405"/>
    </location>
</feature>
<dbReference type="InterPro" id="IPR003660">
    <property type="entry name" value="HAMP_dom"/>
</dbReference>
<dbReference type="SMART" id="SM00304">
    <property type="entry name" value="HAMP"/>
    <property type="match status" value="1"/>
</dbReference>
<evidence type="ECO:0000256" key="9">
    <source>
        <dbReference type="ARBA" id="ARBA00023012"/>
    </source>
</evidence>
<dbReference type="InterPro" id="IPR003661">
    <property type="entry name" value="HisK_dim/P_dom"/>
</dbReference>
<evidence type="ECO:0000259" key="12">
    <source>
        <dbReference type="PROSITE" id="PS50109"/>
    </source>
</evidence>
<feature type="domain" description="Histidine kinase" evidence="12">
    <location>
        <begin position="240"/>
        <end position="418"/>
    </location>
</feature>
<evidence type="ECO:0000256" key="2">
    <source>
        <dbReference type="ARBA" id="ARBA00004236"/>
    </source>
</evidence>
<dbReference type="CDD" id="cd06225">
    <property type="entry name" value="HAMP"/>
    <property type="match status" value="1"/>
</dbReference>
<dbReference type="GO" id="GO:0005886">
    <property type="term" value="C:plasma membrane"/>
    <property type="evidence" value="ECO:0007669"/>
    <property type="project" value="UniProtKB-SubCell"/>
</dbReference>
<keyword evidence="4" id="KW-0597">Phosphoprotein</keyword>
<feature type="transmembrane region" description="Helical" evidence="11">
    <location>
        <begin position="144"/>
        <end position="168"/>
    </location>
</feature>
<evidence type="ECO:0000256" key="8">
    <source>
        <dbReference type="ARBA" id="ARBA00022989"/>
    </source>
</evidence>
<evidence type="ECO:0000256" key="4">
    <source>
        <dbReference type="ARBA" id="ARBA00022553"/>
    </source>
</evidence>